<dbReference type="GeneID" id="17300226"/>
<evidence type="ECO:0000313" key="4">
    <source>
        <dbReference type="Proteomes" id="UP000011087"/>
    </source>
</evidence>
<dbReference type="Proteomes" id="UP000011087">
    <property type="component" value="Unassembled WGS sequence"/>
</dbReference>
<reference evidence="2 4" key="1">
    <citation type="journal article" date="2012" name="Nature">
        <title>Algal genomes reveal evolutionary mosaicism and the fate of nucleomorphs.</title>
        <authorList>
            <consortium name="DOE Joint Genome Institute"/>
            <person name="Curtis B.A."/>
            <person name="Tanifuji G."/>
            <person name="Burki F."/>
            <person name="Gruber A."/>
            <person name="Irimia M."/>
            <person name="Maruyama S."/>
            <person name="Arias M.C."/>
            <person name="Ball S.G."/>
            <person name="Gile G.H."/>
            <person name="Hirakawa Y."/>
            <person name="Hopkins J.F."/>
            <person name="Kuo A."/>
            <person name="Rensing S.A."/>
            <person name="Schmutz J."/>
            <person name="Symeonidi A."/>
            <person name="Elias M."/>
            <person name="Eveleigh R.J."/>
            <person name="Herman E.K."/>
            <person name="Klute M.J."/>
            <person name="Nakayama T."/>
            <person name="Obornik M."/>
            <person name="Reyes-Prieto A."/>
            <person name="Armbrust E.V."/>
            <person name="Aves S.J."/>
            <person name="Beiko R.G."/>
            <person name="Coutinho P."/>
            <person name="Dacks J.B."/>
            <person name="Durnford D.G."/>
            <person name="Fast N.M."/>
            <person name="Green B.R."/>
            <person name="Grisdale C.J."/>
            <person name="Hempel F."/>
            <person name="Henrissat B."/>
            <person name="Hoppner M.P."/>
            <person name="Ishida K."/>
            <person name="Kim E."/>
            <person name="Koreny L."/>
            <person name="Kroth P.G."/>
            <person name="Liu Y."/>
            <person name="Malik S.B."/>
            <person name="Maier U.G."/>
            <person name="McRose D."/>
            <person name="Mock T."/>
            <person name="Neilson J.A."/>
            <person name="Onodera N.T."/>
            <person name="Poole A.M."/>
            <person name="Pritham E.J."/>
            <person name="Richards T.A."/>
            <person name="Rocap G."/>
            <person name="Roy S.W."/>
            <person name="Sarai C."/>
            <person name="Schaack S."/>
            <person name="Shirato S."/>
            <person name="Slamovits C.H."/>
            <person name="Spencer D.F."/>
            <person name="Suzuki S."/>
            <person name="Worden A.Z."/>
            <person name="Zauner S."/>
            <person name="Barry K."/>
            <person name="Bell C."/>
            <person name="Bharti A.K."/>
            <person name="Crow J.A."/>
            <person name="Grimwood J."/>
            <person name="Kramer R."/>
            <person name="Lindquist E."/>
            <person name="Lucas S."/>
            <person name="Salamov A."/>
            <person name="McFadden G.I."/>
            <person name="Lane C.E."/>
            <person name="Keeling P.J."/>
            <person name="Gray M.W."/>
            <person name="Grigoriev I.V."/>
            <person name="Archibald J.M."/>
        </authorList>
    </citation>
    <scope>NUCLEOTIDE SEQUENCE</scope>
    <source>
        <strain evidence="2 4">CCMP2712</strain>
    </source>
</reference>
<keyword evidence="4" id="KW-1185">Reference proteome</keyword>
<proteinExistence type="predicted"/>
<evidence type="ECO:0000313" key="2">
    <source>
        <dbReference type="EMBL" id="EKX43597.1"/>
    </source>
</evidence>
<dbReference type="HOGENOM" id="CLU_1499047_0_0_1"/>
<dbReference type="AlphaFoldDB" id="L1J5H3"/>
<evidence type="ECO:0000256" key="1">
    <source>
        <dbReference type="SAM" id="SignalP"/>
    </source>
</evidence>
<feature type="signal peptide" evidence="1">
    <location>
        <begin position="1"/>
        <end position="22"/>
    </location>
</feature>
<reference evidence="4" key="2">
    <citation type="submission" date="2012-11" db="EMBL/GenBank/DDBJ databases">
        <authorList>
            <person name="Kuo A."/>
            <person name="Curtis B.A."/>
            <person name="Tanifuji G."/>
            <person name="Burki F."/>
            <person name="Gruber A."/>
            <person name="Irimia M."/>
            <person name="Maruyama S."/>
            <person name="Arias M.C."/>
            <person name="Ball S.G."/>
            <person name="Gile G.H."/>
            <person name="Hirakawa Y."/>
            <person name="Hopkins J.F."/>
            <person name="Rensing S.A."/>
            <person name="Schmutz J."/>
            <person name="Symeonidi A."/>
            <person name="Elias M."/>
            <person name="Eveleigh R.J."/>
            <person name="Herman E.K."/>
            <person name="Klute M.J."/>
            <person name="Nakayama T."/>
            <person name="Obornik M."/>
            <person name="Reyes-Prieto A."/>
            <person name="Armbrust E.V."/>
            <person name="Aves S.J."/>
            <person name="Beiko R.G."/>
            <person name="Coutinho P."/>
            <person name="Dacks J.B."/>
            <person name="Durnford D.G."/>
            <person name="Fast N.M."/>
            <person name="Green B.R."/>
            <person name="Grisdale C."/>
            <person name="Hempe F."/>
            <person name="Henrissat B."/>
            <person name="Hoppner M.P."/>
            <person name="Ishida K.-I."/>
            <person name="Kim E."/>
            <person name="Koreny L."/>
            <person name="Kroth P.G."/>
            <person name="Liu Y."/>
            <person name="Malik S.-B."/>
            <person name="Maier U.G."/>
            <person name="McRose D."/>
            <person name="Mock T."/>
            <person name="Neilson J.A."/>
            <person name="Onodera N.T."/>
            <person name="Poole A.M."/>
            <person name="Pritham E.J."/>
            <person name="Richards T.A."/>
            <person name="Rocap G."/>
            <person name="Roy S.W."/>
            <person name="Sarai C."/>
            <person name="Schaack S."/>
            <person name="Shirato S."/>
            <person name="Slamovits C.H."/>
            <person name="Spencer D.F."/>
            <person name="Suzuki S."/>
            <person name="Worden A.Z."/>
            <person name="Zauner S."/>
            <person name="Barry K."/>
            <person name="Bell C."/>
            <person name="Bharti A.K."/>
            <person name="Crow J.A."/>
            <person name="Grimwood J."/>
            <person name="Kramer R."/>
            <person name="Lindquist E."/>
            <person name="Lucas S."/>
            <person name="Salamov A."/>
            <person name="McFadden G.I."/>
            <person name="Lane C.E."/>
            <person name="Keeling P.J."/>
            <person name="Gray M.W."/>
            <person name="Grigoriev I.V."/>
            <person name="Archibald J.M."/>
        </authorList>
    </citation>
    <scope>NUCLEOTIDE SEQUENCE</scope>
    <source>
        <strain evidence="4">CCMP2712</strain>
    </source>
</reference>
<reference evidence="3" key="3">
    <citation type="submission" date="2016-03" db="UniProtKB">
        <authorList>
            <consortium name="EnsemblProtists"/>
        </authorList>
    </citation>
    <scope>IDENTIFICATION</scope>
</reference>
<dbReference type="EnsemblProtists" id="EKX43597">
    <property type="protein sequence ID" value="EKX43597"/>
    <property type="gene ID" value="GUITHDRAFT_153213"/>
</dbReference>
<dbReference type="PaxDb" id="55529-EKX43597"/>
<accession>L1J5H3</accession>
<gene>
    <name evidence="2" type="ORF">GUITHDRAFT_153213</name>
</gene>
<sequence length="180" mass="20172">MVQVRCSVHLLLMLAAIPSSLCFSPAPQHQVSLRSNVARATCTGHPAAGLVLVPGHRRSSVSLAANRVPAFGDVHPGHHELEESLSSDATSKKNWEFLALQWALRDDIYPKDFLGSFQQEDHFAEEREIWRESFQQDPSFWTNLHSCVGSGCHGEGQQALWDAFAEERTLFEMQNELSMQ</sequence>
<keyword evidence="1" id="KW-0732">Signal</keyword>
<dbReference type="EMBL" id="JH993009">
    <property type="protein sequence ID" value="EKX43597.1"/>
    <property type="molecule type" value="Genomic_DNA"/>
</dbReference>
<organism evidence="2">
    <name type="scientific">Guillardia theta (strain CCMP2712)</name>
    <name type="common">Cryptophyte</name>
    <dbReference type="NCBI Taxonomy" id="905079"/>
    <lineage>
        <taxon>Eukaryota</taxon>
        <taxon>Cryptophyceae</taxon>
        <taxon>Pyrenomonadales</taxon>
        <taxon>Geminigeraceae</taxon>
        <taxon>Guillardia</taxon>
    </lineage>
</organism>
<protein>
    <submittedName>
        <fullName evidence="2 3">Uncharacterized protein</fullName>
    </submittedName>
</protein>
<evidence type="ECO:0000313" key="3">
    <source>
        <dbReference type="EnsemblProtists" id="EKX43597"/>
    </source>
</evidence>
<name>L1J5H3_GUITC</name>
<feature type="chain" id="PRO_5008770882" evidence="1">
    <location>
        <begin position="23"/>
        <end position="180"/>
    </location>
</feature>
<dbReference type="RefSeq" id="XP_005830577.1">
    <property type="nucleotide sequence ID" value="XM_005830520.1"/>
</dbReference>
<dbReference type="KEGG" id="gtt:GUITHDRAFT_153213"/>